<accession>K3WJ54</accession>
<name>K3WJ54_GLOUD</name>
<protein>
    <submittedName>
        <fullName evidence="2">Uncharacterized protein</fullName>
    </submittedName>
</protein>
<keyword evidence="1" id="KW-0472">Membrane</keyword>
<dbReference type="OMA" id="WFPFAAN"/>
<sequence length="529" mass="59727">MARPCRLRCGAVRPAAVHALAPQPPQPQLVYDIVVSEHLPCFDATIKVKQLLLRPAHVHVLDHVLRTIRPCLAPSYLLGAVVRIAIVFAPADVGALLTLLSLVLVGPTIITMSLTLRYEYIKVLAQTFEFGFLLVIGMMWIVSFAVYTHDLRGVIMPILWCDFVNLLLTYFEDQAVIYVGVVATSCYFVSVTVAMSFSYVENARDYVLVASPTHLINISDLIMNNMTTILALMVRLVYRRYVALKREKHIASSWMQSIGYRCRIGLFAHRARRATTEEEATSSMQTIVAPLAKRAWSTQRLRMRFVPIPTVFDPDDTLWPRLTSFWLPDTVLDRWQLGVLYLVGAAGYVLTLTALHTATWEEQESPLSWALGGAGVGLTTLFCVGFMCCCQRKLLYKLCTSFDFVFLYVQLIADHLCACDLRSWHHVHYCGQLANFMWMHWALTLDALTPAMKEKHGLKIWFAIPVLVLSSVKTLVFIVDIFVRDGSPIHNRLLLHHTIGPCELRLYSPGRVADVVHPHLASHPNAEKR</sequence>
<feature type="transmembrane region" description="Helical" evidence="1">
    <location>
        <begin position="218"/>
        <end position="238"/>
    </location>
</feature>
<evidence type="ECO:0000256" key="1">
    <source>
        <dbReference type="SAM" id="Phobius"/>
    </source>
</evidence>
<feature type="transmembrane region" description="Helical" evidence="1">
    <location>
        <begin position="128"/>
        <end position="147"/>
    </location>
</feature>
<dbReference type="VEuPathDB" id="FungiDB:PYU1_G004985"/>
<reference evidence="3" key="2">
    <citation type="submission" date="2010-04" db="EMBL/GenBank/DDBJ databases">
        <authorList>
            <person name="Buell R."/>
            <person name="Hamilton J."/>
            <person name="Hostetler J."/>
        </authorList>
    </citation>
    <scope>NUCLEOTIDE SEQUENCE [LARGE SCALE GENOMIC DNA]</scope>
    <source>
        <strain evidence="3">DAOM:BR144</strain>
    </source>
</reference>
<reference evidence="3" key="1">
    <citation type="journal article" date="2010" name="Genome Biol.">
        <title>Genome sequence of the necrotrophic plant pathogen Pythium ultimum reveals original pathogenicity mechanisms and effector repertoire.</title>
        <authorList>
            <person name="Levesque C.A."/>
            <person name="Brouwer H."/>
            <person name="Cano L."/>
            <person name="Hamilton J.P."/>
            <person name="Holt C."/>
            <person name="Huitema E."/>
            <person name="Raffaele S."/>
            <person name="Robideau G.P."/>
            <person name="Thines M."/>
            <person name="Win J."/>
            <person name="Zerillo M.M."/>
            <person name="Beakes G.W."/>
            <person name="Boore J.L."/>
            <person name="Busam D."/>
            <person name="Dumas B."/>
            <person name="Ferriera S."/>
            <person name="Fuerstenberg S.I."/>
            <person name="Gachon C.M."/>
            <person name="Gaulin E."/>
            <person name="Govers F."/>
            <person name="Grenville-Briggs L."/>
            <person name="Horner N."/>
            <person name="Hostetler J."/>
            <person name="Jiang R.H."/>
            <person name="Johnson J."/>
            <person name="Krajaejun T."/>
            <person name="Lin H."/>
            <person name="Meijer H.J."/>
            <person name="Moore B."/>
            <person name="Morris P."/>
            <person name="Phuntmart V."/>
            <person name="Puiu D."/>
            <person name="Shetty J."/>
            <person name="Stajich J.E."/>
            <person name="Tripathy S."/>
            <person name="Wawra S."/>
            <person name="van West P."/>
            <person name="Whitty B.R."/>
            <person name="Coutinho P.M."/>
            <person name="Henrissat B."/>
            <person name="Martin F."/>
            <person name="Thomas P.D."/>
            <person name="Tyler B.M."/>
            <person name="De Vries R.P."/>
            <person name="Kamoun S."/>
            <person name="Yandell M."/>
            <person name="Tisserat N."/>
            <person name="Buell C.R."/>
        </authorList>
    </citation>
    <scope>NUCLEOTIDE SEQUENCE</scope>
    <source>
        <strain evidence="3">DAOM:BR144</strain>
    </source>
</reference>
<keyword evidence="3" id="KW-1185">Reference proteome</keyword>
<proteinExistence type="predicted"/>
<dbReference type="InParanoid" id="K3WJ54"/>
<evidence type="ECO:0000313" key="3">
    <source>
        <dbReference type="Proteomes" id="UP000019132"/>
    </source>
</evidence>
<reference evidence="2" key="3">
    <citation type="submission" date="2015-02" db="UniProtKB">
        <authorList>
            <consortium name="EnsemblProtists"/>
        </authorList>
    </citation>
    <scope>IDENTIFICATION</scope>
    <source>
        <strain evidence="2">DAOM BR144</strain>
    </source>
</reference>
<evidence type="ECO:0000313" key="2">
    <source>
        <dbReference type="EnsemblProtists" id="PYU1_T004996"/>
    </source>
</evidence>
<feature type="transmembrane region" description="Helical" evidence="1">
    <location>
        <begin position="367"/>
        <end position="387"/>
    </location>
</feature>
<dbReference type="EMBL" id="GL376564">
    <property type="status" value="NOT_ANNOTATED_CDS"/>
    <property type="molecule type" value="Genomic_DNA"/>
</dbReference>
<dbReference type="AlphaFoldDB" id="K3WJ54"/>
<feature type="transmembrane region" description="Helical" evidence="1">
    <location>
        <begin position="153"/>
        <end position="171"/>
    </location>
</feature>
<organism evidence="2 3">
    <name type="scientific">Globisporangium ultimum (strain ATCC 200006 / CBS 805.95 / DAOM BR144)</name>
    <name type="common">Pythium ultimum</name>
    <dbReference type="NCBI Taxonomy" id="431595"/>
    <lineage>
        <taxon>Eukaryota</taxon>
        <taxon>Sar</taxon>
        <taxon>Stramenopiles</taxon>
        <taxon>Oomycota</taxon>
        <taxon>Peronosporomycetes</taxon>
        <taxon>Pythiales</taxon>
        <taxon>Pythiaceae</taxon>
        <taxon>Globisporangium</taxon>
    </lineage>
</organism>
<keyword evidence="1" id="KW-0812">Transmembrane</keyword>
<dbReference type="Proteomes" id="UP000019132">
    <property type="component" value="Unassembled WGS sequence"/>
</dbReference>
<dbReference type="EnsemblProtists" id="PYU1_T004996">
    <property type="protein sequence ID" value="PYU1_T004996"/>
    <property type="gene ID" value="PYU1_G004985"/>
</dbReference>
<feature type="transmembrane region" description="Helical" evidence="1">
    <location>
        <begin position="176"/>
        <end position="198"/>
    </location>
</feature>
<dbReference type="eggNOG" id="ENOG502SHDB">
    <property type="taxonomic scope" value="Eukaryota"/>
</dbReference>
<feature type="transmembrane region" description="Helical" evidence="1">
    <location>
        <begin position="95"/>
        <end position="116"/>
    </location>
</feature>
<feature type="transmembrane region" description="Helical" evidence="1">
    <location>
        <begin position="71"/>
        <end position="89"/>
    </location>
</feature>
<dbReference type="HOGENOM" id="CLU_024360_2_0_1"/>
<feature type="transmembrane region" description="Helical" evidence="1">
    <location>
        <begin position="337"/>
        <end position="355"/>
    </location>
</feature>
<keyword evidence="1" id="KW-1133">Transmembrane helix</keyword>
<feature type="transmembrane region" description="Helical" evidence="1">
    <location>
        <begin position="460"/>
        <end position="483"/>
    </location>
</feature>
<feature type="transmembrane region" description="Helical" evidence="1">
    <location>
        <begin position="394"/>
        <end position="413"/>
    </location>
</feature>